<evidence type="ECO:0000256" key="10">
    <source>
        <dbReference type="SAM" id="Phobius"/>
    </source>
</evidence>
<reference evidence="11 12" key="1">
    <citation type="journal article" date="2014" name="Genome Biol. Evol.">
        <title>The secreted proteins of Achlya hypogyna and Thraustotheca clavata identify the ancestral oomycete secretome and reveal gene acquisitions by horizontal gene transfer.</title>
        <authorList>
            <person name="Misner I."/>
            <person name="Blouin N."/>
            <person name="Leonard G."/>
            <person name="Richards T.A."/>
            <person name="Lane C.E."/>
        </authorList>
    </citation>
    <scope>NUCLEOTIDE SEQUENCE [LARGE SCALE GENOMIC DNA]</scope>
    <source>
        <strain evidence="11 12">ATCC 34112</strain>
    </source>
</reference>
<dbReference type="GO" id="GO:0005794">
    <property type="term" value="C:Golgi apparatus"/>
    <property type="evidence" value="ECO:0007669"/>
    <property type="project" value="TreeGrafter"/>
</dbReference>
<dbReference type="OrthoDB" id="2014201at2759"/>
<dbReference type="GO" id="GO:0000033">
    <property type="term" value="F:alpha-1,3-mannosyltransferase activity"/>
    <property type="evidence" value="ECO:0007669"/>
    <property type="project" value="TreeGrafter"/>
</dbReference>
<evidence type="ECO:0000256" key="3">
    <source>
        <dbReference type="ARBA" id="ARBA00022676"/>
    </source>
</evidence>
<feature type="transmembrane region" description="Helical" evidence="10">
    <location>
        <begin position="200"/>
        <end position="220"/>
    </location>
</feature>
<keyword evidence="3" id="KW-0328">Glycosyltransferase</keyword>
<dbReference type="Pfam" id="PF01501">
    <property type="entry name" value="Glyco_transf_8"/>
    <property type="match status" value="1"/>
</dbReference>
<dbReference type="AlphaFoldDB" id="A0A1W0A047"/>
<protein>
    <submittedName>
        <fullName evidence="11">Uncharacterized protein</fullName>
    </submittedName>
</protein>
<evidence type="ECO:0000256" key="1">
    <source>
        <dbReference type="ARBA" id="ARBA00004606"/>
    </source>
</evidence>
<evidence type="ECO:0000256" key="7">
    <source>
        <dbReference type="ARBA" id="ARBA00022989"/>
    </source>
</evidence>
<evidence type="ECO:0000256" key="4">
    <source>
        <dbReference type="ARBA" id="ARBA00022679"/>
    </source>
</evidence>
<keyword evidence="4" id="KW-0808">Transferase</keyword>
<dbReference type="PANTHER" id="PTHR31392:SF1">
    <property type="entry name" value="ALPHA-1,3-MANNOSYLTRANSFERASE MNN1-RELATED"/>
    <property type="match status" value="1"/>
</dbReference>
<keyword evidence="8 10" id="KW-0472">Membrane</keyword>
<keyword evidence="9" id="KW-0325">Glycoprotein</keyword>
<dbReference type="InterPro" id="IPR029044">
    <property type="entry name" value="Nucleotide-diphossugar_trans"/>
</dbReference>
<accession>A0A1W0A047</accession>
<proteinExistence type="inferred from homology"/>
<keyword evidence="6" id="KW-0735">Signal-anchor</keyword>
<evidence type="ECO:0000313" key="11">
    <source>
        <dbReference type="EMBL" id="OQS03638.1"/>
    </source>
</evidence>
<dbReference type="STRING" id="74557.A0A1W0A047"/>
<dbReference type="InterPro" id="IPR002495">
    <property type="entry name" value="Glyco_trans_8"/>
</dbReference>
<name>A0A1W0A047_9STRA</name>
<evidence type="ECO:0000313" key="12">
    <source>
        <dbReference type="Proteomes" id="UP000243217"/>
    </source>
</evidence>
<dbReference type="InterPro" id="IPR022751">
    <property type="entry name" value="Alpha_mannosyltransferase"/>
</dbReference>
<evidence type="ECO:0000256" key="8">
    <source>
        <dbReference type="ARBA" id="ARBA00023136"/>
    </source>
</evidence>
<sequence>MTFGPSSTVYKALSYNKPTAHKQDSSILAIDKRRAANAMLVLWKLIAYQRHHMIYSWGDKENFWLAYELSHTSYSFSPGRYAQEHDRRTVCGDIAQYFPSEVDPPKLLHVNGNGLINPYRKTDYINGYDMHFDPNKMVELIQNIPKYVSAISVRSPPPIVQPNASCPQQCMYDLGADLVPDGFREHFEWRIQIQARNPRGIHWAMGALVLTLVALTLAVITTEVVELPSISSANTIAAPVKTPTNTNAAPVETPTNTKGALLTTHSLNFSEWESLPVIPQKNARKLAYFFYATDDGQACNALIAAKKLRILGTPQHIDMVVMIISEVTNRTQEVLLAGGLIPLRVDPWRIESDHGIYRDSLTKLRIFEEHGYDRVIYIDSDTVIQKNLDELFNLPHAVFWAPRAYWLLHVKQPIITSVLLVVDPDNSLFQELEHAISVQPEVEYDMDILNIWWRQRFGILPSEFVVLTTHLQEEMDSYLFGYKDLQDRINHTYIHHFSRSEQFGKPWQMNINTMERRPDIIPLFYDLYQEYWDRRREYCIFL</sequence>
<dbReference type="EMBL" id="JNBS01000819">
    <property type="protein sequence ID" value="OQS03638.1"/>
    <property type="molecule type" value="Genomic_DNA"/>
</dbReference>
<dbReference type="PANTHER" id="PTHR31392">
    <property type="entry name" value="ALPHA-1,3-MANNOSYLTRANSFERASE MNN1-RELATED"/>
    <property type="match status" value="1"/>
</dbReference>
<dbReference type="GO" id="GO:0006493">
    <property type="term" value="P:protein O-linked glycosylation"/>
    <property type="evidence" value="ECO:0007669"/>
    <property type="project" value="TreeGrafter"/>
</dbReference>
<dbReference type="Proteomes" id="UP000243217">
    <property type="component" value="Unassembled WGS sequence"/>
</dbReference>
<keyword evidence="5 10" id="KW-0812">Transmembrane</keyword>
<comment type="subcellular location">
    <subcellularLocation>
        <location evidence="1">Membrane</location>
        <topology evidence="1">Single-pass type II membrane protein</topology>
    </subcellularLocation>
</comment>
<comment type="similarity">
    <text evidence="2">Belongs to the MNN1/MNT family.</text>
</comment>
<dbReference type="Gene3D" id="3.90.550.10">
    <property type="entry name" value="Spore Coat Polysaccharide Biosynthesis Protein SpsA, Chain A"/>
    <property type="match status" value="1"/>
</dbReference>
<evidence type="ECO:0000256" key="2">
    <source>
        <dbReference type="ARBA" id="ARBA00009105"/>
    </source>
</evidence>
<dbReference type="Pfam" id="PF11051">
    <property type="entry name" value="Mannosyl_trans3"/>
    <property type="match status" value="1"/>
</dbReference>
<evidence type="ECO:0000256" key="6">
    <source>
        <dbReference type="ARBA" id="ARBA00022968"/>
    </source>
</evidence>
<evidence type="ECO:0000256" key="9">
    <source>
        <dbReference type="ARBA" id="ARBA00023180"/>
    </source>
</evidence>
<organism evidence="11 12">
    <name type="scientific">Thraustotheca clavata</name>
    <dbReference type="NCBI Taxonomy" id="74557"/>
    <lineage>
        <taxon>Eukaryota</taxon>
        <taxon>Sar</taxon>
        <taxon>Stramenopiles</taxon>
        <taxon>Oomycota</taxon>
        <taxon>Saprolegniomycetes</taxon>
        <taxon>Saprolegniales</taxon>
        <taxon>Achlyaceae</taxon>
        <taxon>Thraustotheca</taxon>
    </lineage>
</organism>
<comment type="caution">
    <text evidence="11">The sequence shown here is derived from an EMBL/GenBank/DDBJ whole genome shotgun (WGS) entry which is preliminary data.</text>
</comment>
<keyword evidence="12" id="KW-1185">Reference proteome</keyword>
<keyword evidence="7 10" id="KW-1133">Transmembrane helix</keyword>
<dbReference type="GO" id="GO:0016020">
    <property type="term" value="C:membrane"/>
    <property type="evidence" value="ECO:0007669"/>
    <property type="project" value="UniProtKB-SubCell"/>
</dbReference>
<evidence type="ECO:0000256" key="5">
    <source>
        <dbReference type="ARBA" id="ARBA00022692"/>
    </source>
</evidence>
<dbReference type="SUPFAM" id="SSF53448">
    <property type="entry name" value="Nucleotide-diphospho-sugar transferases"/>
    <property type="match status" value="1"/>
</dbReference>
<gene>
    <name evidence="11" type="ORF">THRCLA_04045</name>
</gene>